<gene>
    <name evidence="2" type="ORF">QBC38DRAFT_447105</name>
</gene>
<organism evidence="2 3">
    <name type="scientific">Podospora fimiseda</name>
    <dbReference type="NCBI Taxonomy" id="252190"/>
    <lineage>
        <taxon>Eukaryota</taxon>
        <taxon>Fungi</taxon>
        <taxon>Dikarya</taxon>
        <taxon>Ascomycota</taxon>
        <taxon>Pezizomycotina</taxon>
        <taxon>Sordariomycetes</taxon>
        <taxon>Sordariomycetidae</taxon>
        <taxon>Sordariales</taxon>
        <taxon>Podosporaceae</taxon>
        <taxon>Podospora</taxon>
    </lineage>
</organism>
<feature type="region of interest" description="Disordered" evidence="1">
    <location>
        <begin position="1"/>
        <end position="67"/>
    </location>
</feature>
<evidence type="ECO:0000313" key="3">
    <source>
        <dbReference type="Proteomes" id="UP001301958"/>
    </source>
</evidence>
<proteinExistence type="predicted"/>
<evidence type="ECO:0000256" key="1">
    <source>
        <dbReference type="SAM" id="MobiDB-lite"/>
    </source>
</evidence>
<dbReference type="Proteomes" id="UP001301958">
    <property type="component" value="Unassembled WGS sequence"/>
</dbReference>
<dbReference type="EMBL" id="MU865417">
    <property type="protein sequence ID" value="KAK4223698.1"/>
    <property type="molecule type" value="Genomic_DNA"/>
</dbReference>
<dbReference type="AlphaFoldDB" id="A0AAN7GSR6"/>
<protein>
    <submittedName>
        <fullName evidence="2">Uncharacterized protein</fullName>
    </submittedName>
</protein>
<feature type="compositionally biased region" description="Pro residues" evidence="1">
    <location>
        <begin position="46"/>
        <end position="63"/>
    </location>
</feature>
<evidence type="ECO:0000313" key="2">
    <source>
        <dbReference type="EMBL" id="KAK4223698.1"/>
    </source>
</evidence>
<accession>A0AAN7GSR6</accession>
<reference evidence="2" key="2">
    <citation type="submission" date="2023-05" db="EMBL/GenBank/DDBJ databases">
        <authorList>
            <consortium name="Lawrence Berkeley National Laboratory"/>
            <person name="Steindorff A."/>
            <person name="Hensen N."/>
            <person name="Bonometti L."/>
            <person name="Westerberg I."/>
            <person name="Brannstrom I.O."/>
            <person name="Guillou S."/>
            <person name="Cros-Aarteil S."/>
            <person name="Calhoun S."/>
            <person name="Haridas S."/>
            <person name="Kuo A."/>
            <person name="Mondo S."/>
            <person name="Pangilinan J."/>
            <person name="Riley R."/>
            <person name="Labutti K."/>
            <person name="Andreopoulos B."/>
            <person name="Lipzen A."/>
            <person name="Chen C."/>
            <person name="Yanf M."/>
            <person name="Daum C."/>
            <person name="Ng V."/>
            <person name="Clum A."/>
            <person name="Ohm R."/>
            <person name="Martin F."/>
            <person name="Silar P."/>
            <person name="Natvig D."/>
            <person name="Lalanne C."/>
            <person name="Gautier V."/>
            <person name="Ament-Velasquez S.L."/>
            <person name="Kruys A."/>
            <person name="Hutchinson M.I."/>
            <person name="Powell A.J."/>
            <person name="Barry K."/>
            <person name="Miller A.N."/>
            <person name="Grigoriev I.V."/>
            <person name="Debuchy R."/>
            <person name="Gladieux P."/>
            <person name="Thoren M.H."/>
            <person name="Johannesson H."/>
        </authorList>
    </citation>
    <scope>NUCLEOTIDE SEQUENCE</scope>
    <source>
        <strain evidence="2">CBS 990.96</strain>
    </source>
</reference>
<keyword evidence="3" id="KW-1185">Reference proteome</keyword>
<comment type="caution">
    <text evidence="2">The sequence shown here is derived from an EMBL/GenBank/DDBJ whole genome shotgun (WGS) entry which is preliminary data.</text>
</comment>
<name>A0AAN7GSR6_9PEZI</name>
<feature type="compositionally biased region" description="Basic and acidic residues" evidence="1">
    <location>
        <begin position="17"/>
        <end position="27"/>
    </location>
</feature>
<sequence length="122" mass="13979">MASNSTSKKKASNSQQEKTRGEKKEKSSSQPRPIPPRPEPQRQASCPPPPSPPLPPSPAPPFFSRPRQIKARDFEGLTAEEVIRRQQALRKGDYEAVELKNYNETVKKYTFDDIRPEFNEWD</sequence>
<reference evidence="2" key="1">
    <citation type="journal article" date="2023" name="Mol. Phylogenet. Evol.">
        <title>Genome-scale phylogeny and comparative genomics of the fungal order Sordariales.</title>
        <authorList>
            <person name="Hensen N."/>
            <person name="Bonometti L."/>
            <person name="Westerberg I."/>
            <person name="Brannstrom I.O."/>
            <person name="Guillou S."/>
            <person name="Cros-Aarteil S."/>
            <person name="Calhoun S."/>
            <person name="Haridas S."/>
            <person name="Kuo A."/>
            <person name="Mondo S."/>
            <person name="Pangilinan J."/>
            <person name="Riley R."/>
            <person name="LaButti K."/>
            <person name="Andreopoulos B."/>
            <person name="Lipzen A."/>
            <person name="Chen C."/>
            <person name="Yan M."/>
            <person name="Daum C."/>
            <person name="Ng V."/>
            <person name="Clum A."/>
            <person name="Steindorff A."/>
            <person name="Ohm R.A."/>
            <person name="Martin F."/>
            <person name="Silar P."/>
            <person name="Natvig D.O."/>
            <person name="Lalanne C."/>
            <person name="Gautier V."/>
            <person name="Ament-Velasquez S.L."/>
            <person name="Kruys A."/>
            <person name="Hutchinson M.I."/>
            <person name="Powell A.J."/>
            <person name="Barry K."/>
            <person name="Miller A.N."/>
            <person name="Grigoriev I.V."/>
            <person name="Debuchy R."/>
            <person name="Gladieux P."/>
            <person name="Hiltunen Thoren M."/>
            <person name="Johannesson H."/>
        </authorList>
    </citation>
    <scope>NUCLEOTIDE SEQUENCE</scope>
    <source>
        <strain evidence="2">CBS 990.96</strain>
    </source>
</reference>